<proteinExistence type="predicted"/>
<dbReference type="EMBL" id="FLUM01000001">
    <property type="protein sequence ID" value="SBV93285.1"/>
    <property type="molecule type" value="Genomic_DNA"/>
</dbReference>
<feature type="transmembrane region" description="Helical" evidence="1">
    <location>
        <begin position="88"/>
        <end position="114"/>
    </location>
</feature>
<feature type="transmembrane region" description="Helical" evidence="1">
    <location>
        <begin position="57"/>
        <end position="76"/>
    </location>
</feature>
<sequence length="150" mass="17299">MKTRFLFPHRCKIIGLCILLTGILVGFVINNFLNDYLIVDLSWLLGTSGFNKGKVDMTFTLTCSLLIIGGVIFAFSKEKVEDEYIADIRLTSLLWAVFINYLLLLIAVFVVYDLDFLDVLIYNMFTPLIIFVIRFNFLLYKSSKKKSDEK</sequence>
<evidence type="ECO:0000313" key="2">
    <source>
        <dbReference type="EMBL" id="SBV93285.1"/>
    </source>
</evidence>
<accession>A0A212J276</accession>
<keyword evidence="1" id="KW-0472">Membrane</keyword>
<reference evidence="2" key="1">
    <citation type="submission" date="2016-04" db="EMBL/GenBank/DDBJ databases">
        <authorList>
            <person name="Evans L.H."/>
            <person name="Alamgir A."/>
            <person name="Owens N."/>
            <person name="Weber N.D."/>
            <person name="Virtaneva K."/>
            <person name="Barbian K."/>
            <person name="Babar A."/>
            <person name="Rosenke K."/>
        </authorList>
    </citation>
    <scope>NUCLEOTIDE SEQUENCE</scope>
    <source>
        <strain evidence="2">86-1</strain>
    </source>
</reference>
<dbReference type="AlphaFoldDB" id="A0A212J276"/>
<evidence type="ECO:0000256" key="1">
    <source>
        <dbReference type="SAM" id="Phobius"/>
    </source>
</evidence>
<keyword evidence="1" id="KW-1133">Transmembrane helix</keyword>
<name>A0A212J276_9BACT</name>
<organism evidence="2">
    <name type="scientific">uncultured Dysgonomonas sp</name>
    <dbReference type="NCBI Taxonomy" id="206096"/>
    <lineage>
        <taxon>Bacteria</taxon>
        <taxon>Pseudomonadati</taxon>
        <taxon>Bacteroidota</taxon>
        <taxon>Bacteroidia</taxon>
        <taxon>Bacteroidales</taxon>
        <taxon>Dysgonomonadaceae</taxon>
        <taxon>Dysgonomonas</taxon>
        <taxon>environmental samples</taxon>
    </lineage>
</organism>
<feature type="transmembrane region" description="Helical" evidence="1">
    <location>
        <begin position="120"/>
        <end position="140"/>
    </location>
</feature>
<keyword evidence="1" id="KW-0812">Transmembrane</keyword>
<gene>
    <name evidence="2" type="ORF">KL86DYS1_10827</name>
</gene>
<protein>
    <submittedName>
        <fullName evidence="2">Uncharacterized protein</fullName>
    </submittedName>
</protein>
<feature type="transmembrane region" description="Helical" evidence="1">
    <location>
        <begin position="12"/>
        <end position="33"/>
    </location>
</feature>
<dbReference type="RefSeq" id="WP_296938713.1">
    <property type="nucleotide sequence ID" value="NZ_LT599032.1"/>
</dbReference>